<dbReference type="InterPro" id="IPR058352">
    <property type="entry name" value="DUF8039"/>
</dbReference>
<feature type="compositionally biased region" description="Basic residues" evidence="1">
    <location>
        <begin position="43"/>
        <end position="52"/>
    </location>
</feature>
<evidence type="ECO:0000313" key="5">
    <source>
        <dbReference type="Proteomes" id="UP000316621"/>
    </source>
</evidence>
<feature type="transmembrane region" description="Helical" evidence="2">
    <location>
        <begin position="605"/>
        <end position="629"/>
    </location>
</feature>
<dbReference type="OMA" id="DINDSDW"/>
<evidence type="ECO:0000256" key="1">
    <source>
        <dbReference type="SAM" id="MobiDB-lite"/>
    </source>
</evidence>
<dbReference type="PANTHER" id="PTHR33018">
    <property type="entry name" value="OS10G0338966 PROTEIN-RELATED"/>
    <property type="match status" value="1"/>
</dbReference>
<dbReference type="Gene3D" id="3.40.395.10">
    <property type="entry name" value="Adenoviral Proteinase, Chain A"/>
    <property type="match status" value="1"/>
</dbReference>
<dbReference type="Proteomes" id="UP000316621">
    <property type="component" value="Chromosome 6"/>
</dbReference>
<dbReference type="Gramene" id="RZC64461">
    <property type="protein sequence ID" value="RZC64461"/>
    <property type="gene ID" value="C5167_008158"/>
</dbReference>
<reference evidence="4 5" key="1">
    <citation type="journal article" date="2018" name="Science">
        <title>The opium poppy genome and morphinan production.</title>
        <authorList>
            <person name="Guo L."/>
            <person name="Winzer T."/>
            <person name="Yang X."/>
            <person name="Li Y."/>
            <person name="Ning Z."/>
            <person name="He Z."/>
            <person name="Teodor R."/>
            <person name="Lu Y."/>
            <person name="Bowser T.A."/>
            <person name="Graham I.A."/>
            <person name="Ye K."/>
        </authorList>
    </citation>
    <scope>NUCLEOTIDE SEQUENCE [LARGE SCALE GENOMIC DNA]</scope>
    <source>
        <strain evidence="5">cv. HN1</strain>
        <tissue evidence="4">Leaves</tissue>
    </source>
</reference>
<feature type="region of interest" description="Disordered" evidence="1">
    <location>
        <begin position="1"/>
        <end position="68"/>
    </location>
</feature>
<keyword evidence="5" id="KW-1185">Reference proteome</keyword>
<feature type="compositionally biased region" description="Basic and acidic residues" evidence="1">
    <location>
        <begin position="53"/>
        <end position="65"/>
    </location>
</feature>
<feature type="domain" description="DUF8039" evidence="3">
    <location>
        <begin position="408"/>
        <end position="485"/>
    </location>
</feature>
<sequence length="704" mass="79931">MDTSDTESDGGLQEYSDSHSEQQSVSHSEQSVSSEDNVDANKGKRGKTRLPKLLRDTNGERRTVTYDEANQATGKNGCLLSSYIGSEVGPSLGLKYTCWKEVPPVVKKKLWEDVTELSEIGRTVQAHHKYLHRMGRRTYAGLKDKLKREGKWTSDSPPPRELLWILARQNENGEYKTDEIGEVAAQIDDCSKKIKEGTIVCEGKTDALVKILGEEHGGRVRAAGTRVTHSQYFDTPRQRGSSNKDNLNKIRELEEQLRVKDVQARISEDNLRKEFQQQLEEQSLDTERKLQKQFLQFKELLGKSQYDTIQPPMMSSENVPALGAEDKDLAETWGEAVHDPKGKAQNIRRHNGAKSSKLDARKTSQELNSTSIPASLKAPAQVPNTMLSSKKVVAQPPTGPPHPPSNRSHPCELYDKISRVVALGHVIHSDSKMIHGKKMRDDCLRVSVDFVEIKTAILPYPSGDIVTVYDARESVVQWPKHLVVLVGNGRTRLDAFDEFVKRAKEVFRSRAAIKVELHRDVFGQTVDVPIHMALEDIEFVCTSQKLTNNAIVLFIRFLYEKLDGDARKTKFGFMNPAAVHFSVNKTELVKSVLNRLKDSVPSRKYIFIPCNTGIHWVLIVFFDGIFYYLNSLDEKCRYKLEEQMSTVSKALRKLGVKRSEEKVFWVDVKMFKSGMNYGATEIDEIKREWMDYISPILEKYEKTI</sequence>
<proteinExistence type="predicted"/>
<feature type="region of interest" description="Disordered" evidence="1">
    <location>
        <begin position="391"/>
        <end position="410"/>
    </location>
</feature>
<name>A0A4Y7JWV6_PAPSO</name>
<evidence type="ECO:0000313" key="4">
    <source>
        <dbReference type="EMBL" id="RZC64461.1"/>
    </source>
</evidence>
<accession>A0A4Y7JWV6</accession>
<gene>
    <name evidence="4" type="ORF">C5167_008158</name>
</gene>
<dbReference type="SUPFAM" id="SSF54001">
    <property type="entry name" value="Cysteine proteinases"/>
    <property type="match status" value="1"/>
</dbReference>
<dbReference type="Pfam" id="PF26133">
    <property type="entry name" value="DUF8039"/>
    <property type="match status" value="1"/>
</dbReference>
<feature type="compositionally biased region" description="Low complexity" evidence="1">
    <location>
        <begin position="21"/>
        <end position="35"/>
    </location>
</feature>
<dbReference type="InterPro" id="IPR038765">
    <property type="entry name" value="Papain-like_cys_pep_sf"/>
</dbReference>
<dbReference type="EMBL" id="CM010720">
    <property type="protein sequence ID" value="RZC64461.1"/>
    <property type="molecule type" value="Genomic_DNA"/>
</dbReference>
<feature type="region of interest" description="Disordered" evidence="1">
    <location>
        <begin position="337"/>
        <end position="381"/>
    </location>
</feature>
<evidence type="ECO:0000256" key="2">
    <source>
        <dbReference type="SAM" id="Phobius"/>
    </source>
</evidence>
<dbReference type="PANTHER" id="PTHR33018:SF31">
    <property type="entry name" value="TRANSPOSASE, PTTA_EN_SPM, PLANT"/>
    <property type="match status" value="1"/>
</dbReference>
<dbReference type="AlphaFoldDB" id="A0A4Y7JWV6"/>
<evidence type="ECO:0000259" key="3">
    <source>
        <dbReference type="Pfam" id="PF26133"/>
    </source>
</evidence>
<organism evidence="4 5">
    <name type="scientific">Papaver somniferum</name>
    <name type="common">Opium poppy</name>
    <dbReference type="NCBI Taxonomy" id="3469"/>
    <lineage>
        <taxon>Eukaryota</taxon>
        <taxon>Viridiplantae</taxon>
        <taxon>Streptophyta</taxon>
        <taxon>Embryophyta</taxon>
        <taxon>Tracheophyta</taxon>
        <taxon>Spermatophyta</taxon>
        <taxon>Magnoliopsida</taxon>
        <taxon>Ranunculales</taxon>
        <taxon>Papaveraceae</taxon>
        <taxon>Papaveroideae</taxon>
        <taxon>Papaver</taxon>
    </lineage>
</organism>
<keyword evidence="2" id="KW-1133">Transmembrane helix</keyword>
<keyword evidence="2" id="KW-0472">Membrane</keyword>
<protein>
    <recommendedName>
        <fullName evidence="3">DUF8039 domain-containing protein</fullName>
    </recommendedName>
</protein>
<keyword evidence="2" id="KW-0812">Transmembrane</keyword>